<accession>A0A517Z383</accession>
<feature type="compositionally biased region" description="Basic residues" evidence="1">
    <location>
        <begin position="359"/>
        <end position="369"/>
    </location>
</feature>
<evidence type="ECO:0000313" key="3">
    <source>
        <dbReference type="Proteomes" id="UP000320496"/>
    </source>
</evidence>
<dbReference type="Proteomes" id="UP000320496">
    <property type="component" value="Chromosome"/>
</dbReference>
<dbReference type="KEGG" id="mri:Mal4_12400"/>
<dbReference type="EMBL" id="CP036275">
    <property type="protein sequence ID" value="QDU36939.1"/>
    <property type="molecule type" value="Genomic_DNA"/>
</dbReference>
<dbReference type="RefSeq" id="WP_197444145.1">
    <property type="nucleotide sequence ID" value="NZ_CP036275.1"/>
</dbReference>
<sequence length="656" mass="71807">MATARLTLTQATTPSSSRSDQEFLEAIGWRSSAPAALRQAASAGDVEAYSVALQKHLAGRMKRPRARSAEVRTPLLLHPFWSVAEHGNSPSSEALAGLLHQAHEIETRLERARAKKKTKKPAASRTAKFSRQVIEACSSLRREGDPQAWDLVAILTLLCGTVRWVEPEASMALWRTGLEHSAVLLVDSDEPEPDDLAILTGPQLTLAGELPVTSGLVYDEIRGAGKLVRQGRRLLRDAVSAATDTDGTPHAKLLGQMSLWLAPFCRSAAFAERFETPWWNAKSSERFEDLVRVVAEVSRPAGELALCNGASRAPLSLLRTAASLVGMSRKDPVFRSLLSATDDEAELASPSGEGPQKSGRPKRKPRRSGVVKTSEEIESRQSDWAEWASLRTSWNDDADACVVAYHQERPRIELTAVGQPVISGEWDLHVDVGDAPLTPGPDWSCTCWFSDEEADYLELTQQIEGAAQIVRQVMLLKEDRLLYVADSVTQTGSDEFEYSMSLPLRDGFEGLQDSVTREAVLLGNGLRVRVLPAGLPQERTQPADGRLEVDGNAIRYTARARTGGLHASLILDWSPERHDSPVDWAPLTVAEDGQILSPSAAAASRVRVGRQQWLMYRSLTSGKIARTVLGYHTSHETVIGRVDRRGDVEPLVLVEA</sequence>
<dbReference type="AlphaFoldDB" id="A0A517Z383"/>
<name>A0A517Z383_9PLAN</name>
<keyword evidence="3" id="KW-1185">Reference proteome</keyword>
<evidence type="ECO:0000256" key="1">
    <source>
        <dbReference type="SAM" id="MobiDB-lite"/>
    </source>
</evidence>
<reference evidence="2 3" key="1">
    <citation type="submission" date="2019-02" db="EMBL/GenBank/DDBJ databases">
        <title>Deep-cultivation of Planctomycetes and their phenomic and genomic characterization uncovers novel biology.</title>
        <authorList>
            <person name="Wiegand S."/>
            <person name="Jogler M."/>
            <person name="Boedeker C."/>
            <person name="Pinto D."/>
            <person name="Vollmers J."/>
            <person name="Rivas-Marin E."/>
            <person name="Kohn T."/>
            <person name="Peeters S.H."/>
            <person name="Heuer A."/>
            <person name="Rast P."/>
            <person name="Oberbeckmann S."/>
            <person name="Bunk B."/>
            <person name="Jeske O."/>
            <person name="Meyerdierks A."/>
            <person name="Storesund J.E."/>
            <person name="Kallscheuer N."/>
            <person name="Luecker S."/>
            <person name="Lage O.M."/>
            <person name="Pohl T."/>
            <person name="Merkel B.J."/>
            <person name="Hornburger P."/>
            <person name="Mueller R.-W."/>
            <person name="Bruemmer F."/>
            <person name="Labrenz M."/>
            <person name="Spormann A.M."/>
            <person name="Op den Camp H."/>
            <person name="Overmann J."/>
            <person name="Amann R."/>
            <person name="Jetten M.S.M."/>
            <person name="Mascher T."/>
            <person name="Medema M.H."/>
            <person name="Devos D.P."/>
            <person name="Kaster A.-K."/>
            <person name="Ovreas L."/>
            <person name="Rohde M."/>
            <person name="Galperin M.Y."/>
            <person name="Jogler C."/>
        </authorList>
    </citation>
    <scope>NUCLEOTIDE SEQUENCE [LARGE SCALE GENOMIC DNA]</scope>
    <source>
        <strain evidence="2 3">Mal4</strain>
    </source>
</reference>
<proteinExistence type="predicted"/>
<feature type="region of interest" description="Disordered" evidence="1">
    <location>
        <begin position="344"/>
        <end position="375"/>
    </location>
</feature>
<gene>
    <name evidence="2" type="ORF">Mal4_12400</name>
</gene>
<organism evidence="2 3">
    <name type="scientific">Maioricimonas rarisocia</name>
    <dbReference type="NCBI Taxonomy" id="2528026"/>
    <lineage>
        <taxon>Bacteria</taxon>
        <taxon>Pseudomonadati</taxon>
        <taxon>Planctomycetota</taxon>
        <taxon>Planctomycetia</taxon>
        <taxon>Planctomycetales</taxon>
        <taxon>Planctomycetaceae</taxon>
        <taxon>Maioricimonas</taxon>
    </lineage>
</organism>
<evidence type="ECO:0000313" key="2">
    <source>
        <dbReference type="EMBL" id="QDU36939.1"/>
    </source>
</evidence>
<protein>
    <submittedName>
        <fullName evidence="2">Uncharacterized protein</fullName>
    </submittedName>
</protein>